<evidence type="ECO:0000313" key="8">
    <source>
        <dbReference type="Proteomes" id="UP001155144"/>
    </source>
</evidence>
<comment type="caution">
    <text evidence="7">The sequence shown here is derived from an EMBL/GenBank/DDBJ whole genome shotgun (WGS) entry which is preliminary data.</text>
</comment>
<organism evidence="7 8">
    <name type="scientific">Salinibacter ruber</name>
    <dbReference type="NCBI Taxonomy" id="146919"/>
    <lineage>
        <taxon>Bacteria</taxon>
        <taxon>Pseudomonadati</taxon>
        <taxon>Rhodothermota</taxon>
        <taxon>Rhodothermia</taxon>
        <taxon>Rhodothermales</taxon>
        <taxon>Salinibacteraceae</taxon>
        <taxon>Salinibacter</taxon>
    </lineage>
</organism>
<dbReference type="PANTHER" id="PTHR11814">
    <property type="entry name" value="SULFATE TRANSPORTER"/>
    <property type="match status" value="1"/>
</dbReference>
<evidence type="ECO:0000256" key="5">
    <source>
        <dbReference type="SAM" id="Phobius"/>
    </source>
</evidence>
<reference evidence="7" key="1">
    <citation type="submission" date="2022-08" db="EMBL/GenBank/DDBJ databases">
        <title>Genomic Encyclopedia of Type Strains, Phase V (KMG-V): Genome sequencing to study the core and pangenomes of soil and plant-associated prokaryotes.</title>
        <authorList>
            <person name="Whitman W."/>
        </authorList>
    </citation>
    <scope>NUCLEOTIDE SEQUENCE</scope>
    <source>
        <strain evidence="7">SP3026</strain>
    </source>
</reference>
<keyword evidence="4 5" id="KW-0472">Membrane</keyword>
<dbReference type="AlphaFoldDB" id="A0A9X2V5V8"/>
<dbReference type="InterPro" id="IPR002645">
    <property type="entry name" value="STAS_dom"/>
</dbReference>
<name>A0A9X2V5V8_9BACT</name>
<feature type="transmembrane region" description="Helical" evidence="5">
    <location>
        <begin position="115"/>
        <end position="132"/>
    </location>
</feature>
<dbReference type="InterPro" id="IPR001902">
    <property type="entry name" value="SLC26A/SulP_fam"/>
</dbReference>
<protein>
    <submittedName>
        <fullName evidence="7">High affinity sulfate transporter 1</fullName>
    </submittedName>
</protein>
<evidence type="ECO:0000313" key="7">
    <source>
        <dbReference type="EMBL" id="MCS4121912.1"/>
    </source>
</evidence>
<dbReference type="SUPFAM" id="SSF52091">
    <property type="entry name" value="SpoIIaa-like"/>
    <property type="match status" value="1"/>
</dbReference>
<dbReference type="PROSITE" id="PS50801">
    <property type="entry name" value="STAS"/>
    <property type="match status" value="1"/>
</dbReference>
<feature type="transmembrane region" description="Helical" evidence="5">
    <location>
        <begin position="176"/>
        <end position="204"/>
    </location>
</feature>
<dbReference type="GO" id="GO:0055085">
    <property type="term" value="P:transmembrane transport"/>
    <property type="evidence" value="ECO:0007669"/>
    <property type="project" value="InterPro"/>
</dbReference>
<dbReference type="Gene3D" id="3.30.750.24">
    <property type="entry name" value="STAS domain"/>
    <property type="match status" value="1"/>
</dbReference>
<evidence type="ECO:0000256" key="4">
    <source>
        <dbReference type="ARBA" id="ARBA00023136"/>
    </source>
</evidence>
<keyword evidence="2 5" id="KW-0812">Transmembrane</keyword>
<accession>A0A9X2V5V8</accession>
<sequence length="362" mass="38359">MTTTGLVWAFGLDEHGVSIVGSVPGGLPAPSLPPLGMENVWALTPSALAIGLVGFMESIAVAKVYAGRHRYDIDANQELIGLGLANIAGAFFSAYPTTGGFSRTAVNDEAGARTTLAGLFAAGVIALTLLLLTPLFYYLPNAVLAAIIMVAVSGLIEWKEALHLWEVDRKDLGLMALTFVATLALGIEEGILAGVIVSLIVVIYQSSTPHTALMGRLPGTDTYRNLKRNPEALTQSNVVVVRMDANLYFATASAFQDLVRRIDTQDPSLQAAVVDMYPVNRIDSTGVGALKKVIETCRRHNVALYLAGVKGPVKDMLDEAGVTRMLGEDRFFFEVSGAVDAAEADVEPTDSGVESPLPDTPA</sequence>
<dbReference type="Proteomes" id="UP001155144">
    <property type="component" value="Unassembled WGS sequence"/>
</dbReference>
<dbReference type="Pfam" id="PF01740">
    <property type="entry name" value="STAS"/>
    <property type="match status" value="1"/>
</dbReference>
<keyword evidence="3 5" id="KW-1133">Transmembrane helix</keyword>
<feature type="transmembrane region" description="Helical" evidence="5">
    <location>
        <begin position="78"/>
        <end position="95"/>
    </location>
</feature>
<evidence type="ECO:0000259" key="6">
    <source>
        <dbReference type="PROSITE" id="PS50801"/>
    </source>
</evidence>
<dbReference type="InterPro" id="IPR011547">
    <property type="entry name" value="SLC26A/SulP_dom"/>
</dbReference>
<proteinExistence type="predicted"/>
<dbReference type="InterPro" id="IPR036513">
    <property type="entry name" value="STAS_dom_sf"/>
</dbReference>
<dbReference type="GO" id="GO:0016020">
    <property type="term" value="C:membrane"/>
    <property type="evidence" value="ECO:0007669"/>
    <property type="project" value="UniProtKB-SubCell"/>
</dbReference>
<gene>
    <name evidence="7" type="ORF">GGP45_002265</name>
</gene>
<dbReference type="Pfam" id="PF00916">
    <property type="entry name" value="Sulfate_transp"/>
    <property type="match status" value="1"/>
</dbReference>
<feature type="transmembrane region" description="Helical" evidence="5">
    <location>
        <begin position="40"/>
        <end position="66"/>
    </location>
</feature>
<feature type="transmembrane region" description="Helical" evidence="5">
    <location>
        <begin position="137"/>
        <end position="156"/>
    </location>
</feature>
<feature type="domain" description="STAS" evidence="6">
    <location>
        <begin position="228"/>
        <end position="342"/>
    </location>
</feature>
<dbReference type="EMBL" id="JANUBL010000003">
    <property type="protein sequence ID" value="MCS4121912.1"/>
    <property type="molecule type" value="Genomic_DNA"/>
</dbReference>
<dbReference type="CDD" id="cd07042">
    <property type="entry name" value="STAS_SulP_like_sulfate_transporter"/>
    <property type="match status" value="1"/>
</dbReference>
<evidence type="ECO:0000256" key="2">
    <source>
        <dbReference type="ARBA" id="ARBA00022692"/>
    </source>
</evidence>
<comment type="subcellular location">
    <subcellularLocation>
        <location evidence="1">Membrane</location>
        <topology evidence="1">Multi-pass membrane protein</topology>
    </subcellularLocation>
</comment>
<evidence type="ECO:0000256" key="1">
    <source>
        <dbReference type="ARBA" id="ARBA00004141"/>
    </source>
</evidence>
<evidence type="ECO:0000256" key="3">
    <source>
        <dbReference type="ARBA" id="ARBA00022989"/>
    </source>
</evidence>